<organism evidence="9 10">
    <name type="scientific">Terrimonas rubra</name>
    <dbReference type="NCBI Taxonomy" id="1035890"/>
    <lineage>
        <taxon>Bacteria</taxon>
        <taxon>Pseudomonadati</taxon>
        <taxon>Bacteroidota</taxon>
        <taxon>Chitinophagia</taxon>
        <taxon>Chitinophagales</taxon>
        <taxon>Chitinophagaceae</taxon>
        <taxon>Terrimonas</taxon>
    </lineage>
</organism>
<accession>A0ABW6A2E1</accession>
<keyword evidence="6 7" id="KW-0472">Membrane</keyword>
<feature type="transmembrane region" description="Helical" evidence="7">
    <location>
        <begin position="61"/>
        <end position="81"/>
    </location>
</feature>
<feature type="domain" description="Glycine transporter" evidence="8">
    <location>
        <begin position="8"/>
        <end position="82"/>
    </location>
</feature>
<feature type="domain" description="Glycine transporter" evidence="8">
    <location>
        <begin position="94"/>
        <end position="167"/>
    </location>
</feature>
<evidence type="ECO:0000256" key="4">
    <source>
        <dbReference type="ARBA" id="ARBA00022692"/>
    </source>
</evidence>
<comment type="subcellular location">
    <subcellularLocation>
        <location evidence="1">Cell membrane</location>
        <topology evidence="1">Multi-pass membrane protein</topology>
    </subcellularLocation>
</comment>
<keyword evidence="10" id="KW-1185">Reference proteome</keyword>
<dbReference type="EMBL" id="JBHUOZ010000001">
    <property type="protein sequence ID" value="MFD2919468.1"/>
    <property type="molecule type" value="Genomic_DNA"/>
</dbReference>
<evidence type="ECO:0000256" key="7">
    <source>
        <dbReference type="SAM" id="Phobius"/>
    </source>
</evidence>
<feature type="transmembrane region" description="Helical" evidence="7">
    <location>
        <begin position="175"/>
        <end position="196"/>
    </location>
</feature>
<evidence type="ECO:0000313" key="10">
    <source>
        <dbReference type="Proteomes" id="UP001597511"/>
    </source>
</evidence>
<feature type="transmembrane region" description="Helical" evidence="7">
    <location>
        <begin position="151"/>
        <end position="169"/>
    </location>
</feature>
<protein>
    <submittedName>
        <fullName evidence="9">Trimeric intracellular cation channel family protein</fullName>
    </submittedName>
</protein>
<evidence type="ECO:0000256" key="3">
    <source>
        <dbReference type="ARBA" id="ARBA00022475"/>
    </source>
</evidence>
<comment type="caution">
    <text evidence="9">The sequence shown here is derived from an EMBL/GenBank/DDBJ whole genome shotgun (WGS) entry which is preliminary data.</text>
</comment>
<feature type="transmembrane region" description="Helical" evidence="7">
    <location>
        <begin position="32"/>
        <end position="49"/>
    </location>
</feature>
<evidence type="ECO:0000313" key="9">
    <source>
        <dbReference type="EMBL" id="MFD2919468.1"/>
    </source>
</evidence>
<proteinExistence type="inferred from homology"/>
<dbReference type="Pfam" id="PF03458">
    <property type="entry name" value="Gly_transporter"/>
    <property type="match status" value="2"/>
</dbReference>
<keyword evidence="5 7" id="KW-1133">Transmembrane helix</keyword>
<feature type="transmembrane region" description="Helical" evidence="7">
    <location>
        <begin position="116"/>
        <end position="139"/>
    </location>
</feature>
<keyword evidence="4 7" id="KW-0812">Transmembrane</keyword>
<dbReference type="InterPro" id="IPR005115">
    <property type="entry name" value="Gly_transporter"/>
</dbReference>
<evidence type="ECO:0000256" key="6">
    <source>
        <dbReference type="ARBA" id="ARBA00023136"/>
    </source>
</evidence>
<dbReference type="PANTHER" id="PTHR30506">
    <property type="entry name" value="INNER MEMBRANE PROTEIN"/>
    <property type="match status" value="1"/>
</dbReference>
<dbReference type="PANTHER" id="PTHR30506:SF3">
    <property type="entry name" value="UPF0126 INNER MEMBRANE PROTEIN YADS-RELATED"/>
    <property type="match status" value="1"/>
</dbReference>
<name>A0ABW6A2E1_9BACT</name>
<evidence type="ECO:0000256" key="2">
    <source>
        <dbReference type="ARBA" id="ARBA00008193"/>
    </source>
</evidence>
<evidence type="ECO:0000256" key="5">
    <source>
        <dbReference type="ARBA" id="ARBA00022989"/>
    </source>
</evidence>
<comment type="similarity">
    <text evidence="2">Belongs to the UPF0126 family.</text>
</comment>
<sequence>MQTDFLRIIDILGTFAFAVSGASMAINKKLDVFGVLVIAFVTSVGGGTIRDIMIGNLPVSWLQNEVTILVILISTGITLFFRHRLQQLPVTLFLFDAMGLGLFTIAGVELAADKGFSTGICISLGTITACFGGVLRDVLLNQVPLIFRKEIYATACVAGALIYFLFKSLHVDSGLIKILCILSIVIIRVLAVKYKWAIPQIGSLKRE</sequence>
<evidence type="ECO:0000259" key="8">
    <source>
        <dbReference type="Pfam" id="PF03458"/>
    </source>
</evidence>
<dbReference type="RefSeq" id="WP_386096684.1">
    <property type="nucleotide sequence ID" value="NZ_JBHUOZ010000001.1"/>
</dbReference>
<keyword evidence="3" id="KW-1003">Cell membrane</keyword>
<feature type="transmembrane region" description="Helical" evidence="7">
    <location>
        <begin position="6"/>
        <end position="25"/>
    </location>
</feature>
<feature type="transmembrane region" description="Helical" evidence="7">
    <location>
        <begin position="88"/>
        <end position="110"/>
    </location>
</feature>
<gene>
    <name evidence="9" type="ORF">ACFS6H_07120</name>
</gene>
<evidence type="ECO:0000256" key="1">
    <source>
        <dbReference type="ARBA" id="ARBA00004651"/>
    </source>
</evidence>
<reference evidence="10" key="1">
    <citation type="journal article" date="2019" name="Int. J. Syst. Evol. Microbiol.">
        <title>The Global Catalogue of Microorganisms (GCM) 10K type strain sequencing project: providing services to taxonomists for standard genome sequencing and annotation.</title>
        <authorList>
            <consortium name="The Broad Institute Genomics Platform"/>
            <consortium name="The Broad Institute Genome Sequencing Center for Infectious Disease"/>
            <person name="Wu L."/>
            <person name="Ma J."/>
        </authorList>
    </citation>
    <scope>NUCLEOTIDE SEQUENCE [LARGE SCALE GENOMIC DNA]</scope>
    <source>
        <strain evidence="10">KCTC 23299</strain>
    </source>
</reference>
<dbReference type="Proteomes" id="UP001597511">
    <property type="component" value="Unassembled WGS sequence"/>
</dbReference>